<dbReference type="PANTHER" id="PTHR12905">
    <property type="entry name" value="METALLOPHOSPHOESTERASE"/>
    <property type="match status" value="1"/>
</dbReference>
<dbReference type="SUPFAM" id="SSF56300">
    <property type="entry name" value="Metallo-dependent phosphatases"/>
    <property type="match status" value="1"/>
</dbReference>
<organism evidence="2 3">
    <name type="scientific">Hapsidospora chrysogenum (strain ATCC 11550 / CBS 779.69 / DSM 880 / IAM 14645 / JCM 23072 / IMI 49137)</name>
    <name type="common">Acremonium chrysogenum</name>
    <dbReference type="NCBI Taxonomy" id="857340"/>
    <lineage>
        <taxon>Eukaryota</taxon>
        <taxon>Fungi</taxon>
        <taxon>Dikarya</taxon>
        <taxon>Ascomycota</taxon>
        <taxon>Pezizomycotina</taxon>
        <taxon>Sordariomycetes</taxon>
        <taxon>Hypocreomycetidae</taxon>
        <taxon>Hypocreales</taxon>
        <taxon>Bionectriaceae</taxon>
        <taxon>Hapsidospora</taxon>
    </lineage>
</organism>
<gene>
    <name evidence="2" type="ORF">ACRE_021580</name>
</gene>
<dbReference type="PANTHER" id="PTHR12905:SF0">
    <property type="entry name" value="CALCINEURIN-LIKE PHOSPHOESTERASE DOMAIN-CONTAINING PROTEIN"/>
    <property type="match status" value="1"/>
</dbReference>
<dbReference type="CDD" id="cd07379">
    <property type="entry name" value="MPP_239FB"/>
    <property type="match status" value="1"/>
</dbReference>
<dbReference type="HOGENOM" id="CLU_041441_2_0_1"/>
<reference evidence="3" key="1">
    <citation type="journal article" date="2014" name="Genome Announc.">
        <title>Genome sequence and annotation of Acremonium chrysogenum, producer of the beta-lactam antibiotic cephalosporin C.</title>
        <authorList>
            <person name="Terfehr D."/>
            <person name="Dahlmann T.A."/>
            <person name="Specht T."/>
            <person name="Zadra I."/>
            <person name="Kuernsteiner H."/>
            <person name="Kueck U."/>
        </authorList>
    </citation>
    <scope>NUCLEOTIDE SEQUENCE [LARGE SCALE GENOMIC DNA]</scope>
    <source>
        <strain evidence="3">ATCC 11550 / CBS 779.69 / DSM 880 / IAM 14645 / JCM 23072 / IMI 49137</strain>
    </source>
</reference>
<name>A0A086TCI4_HAPC1</name>
<dbReference type="Gene3D" id="3.60.21.10">
    <property type="match status" value="1"/>
</dbReference>
<dbReference type="InterPro" id="IPR051693">
    <property type="entry name" value="UPF0046_metallophosphoest"/>
</dbReference>
<dbReference type="OrthoDB" id="630188at2759"/>
<dbReference type="InterPro" id="IPR004843">
    <property type="entry name" value="Calcineurin-like_PHP"/>
</dbReference>
<dbReference type="Pfam" id="PF00149">
    <property type="entry name" value="Metallophos"/>
    <property type="match status" value="1"/>
</dbReference>
<proteinExistence type="predicted"/>
<accession>A0A086TCI4</accession>
<feature type="domain" description="Calcineurin-like phosphoesterase" evidence="1">
    <location>
        <begin position="9"/>
        <end position="228"/>
    </location>
</feature>
<evidence type="ECO:0000259" key="1">
    <source>
        <dbReference type="Pfam" id="PF00149"/>
    </source>
</evidence>
<dbReference type="InterPro" id="IPR029052">
    <property type="entry name" value="Metallo-depent_PP-like"/>
</dbReference>
<dbReference type="Proteomes" id="UP000029964">
    <property type="component" value="Unassembled WGS sequence"/>
</dbReference>
<dbReference type="EMBL" id="JPKY01000013">
    <property type="protein sequence ID" value="KFH47066.1"/>
    <property type="molecule type" value="Genomic_DNA"/>
</dbReference>
<keyword evidence="3" id="KW-1185">Reference proteome</keyword>
<sequence>MTSEKVKTRILIISDTHGLRPRVKEESDKDTDDEFDVPDIRRVPTGFRHPLPEADVVLHCGDLTKRGQPIEIQETFAFLRECRAPLKLVIAGNHDLALDQKFWDDSQLNERYGPEPPQESLQIIRDAEADNVRYLDEGVHSFDLRNGSRLTIFASQWTPVYGGWAFQYPRGRHTFAIPPGVDVAMTHGPPHGVLDKAAMTESDAGCQTLFDAVRHARPKVHCFGHIHEAWGAYLARWRDEGEVGPAIDAERSRRIASLAAVEPDANDSDEVVRRKVARLKGLAKQRGFHVDLTEGDTRLDEGRQTLFVNAAIMNIRYRPVQCPWIVDLDLPRAQKWPRFDGRI</sequence>
<comment type="caution">
    <text evidence="2">The sequence shown here is derived from an EMBL/GenBank/DDBJ whole genome shotgun (WGS) entry which is preliminary data.</text>
</comment>
<evidence type="ECO:0000313" key="2">
    <source>
        <dbReference type="EMBL" id="KFH47066.1"/>
    </source>
</evidence>
<dbReference type="GO" id="GO:0016787">
    <property type="term" value="F:hydrolase activity"/>
    <property type="evidence" value="ECO:0007669"/>
    <property type="project" value="InterPro"/>
</dbReference>
<dbReference type="AlphaFoldDB" id="A0A086TCI4"/>
<protein>
    <submittedName>
        <fullName evidence="2">Metallophosphoesterase domain-containing protein-like protein</fullName>
    </submittedName>
</protein>
<evidence type="ECO:0000313" key="3">
    <source>
        <dbReference type="Proteomes" id="UP000029964"/>
    </source>
</evidence>